<dbReference type="InterPro" id="IPR003331">
    <property type="entry name" value="UDP_GlcNAc_Epimerase_2_dom"/>
</dbReference>
<dbReference type="Pfam" id="PF02350">
    <property type="entry name" value="Epimerase_2"/>
    <property type="match status" value="1"/>
</dbReference>
<evidence type="ECO:0000313" key="6">
    <source>
        <dbReference type="EMBL" id="KAA3437581.1"/>
    </source>
</evidence>
<name>A0A5B6TCH1_9BACT</name>
<dbReference type="InterPro" id="IPR029767">
    <property type="entry name" value="WecB-like"/>
</dbReference>
<gene>
    <name evidence="6" type="ORF">FOA19_09710</name>
</gene>
<proteinExistence type="inferred from homology"/>
<dbReference type="NCBIfam" id="TIGR00236">
    <property type="entry name" value="wecB"/>
    <property type="match status" value="1"/>
</dbReference>
<dbReference type="CDD" id="cd03786">
    <property type="entry name" value="GTB_UDP-GlcNAc_2-Epimerase"/>
    <property type="match status" value="1"/>
</dbReference>
<reference evidence="6 7" key="1">
    <citation type="submission" date="2019-07" db="EMBL/GenBank/DDBJ databases">
        <title>Rufibacter sp. nov., isolated from lake sediment.</title>
        <authorList>
            <person name="Qu J.-H."/>
        </authorList>
    </citation>
    <scope>NUCLEOTIDE SEQUENCE [LARGE SCALE GENOMIC DNA]</scope>
    <source>
        <strain evidence="6 7">NBS58-1</strain>
    </source>
</reference>
<organism evidence="6 7">
    <name type="scientific">Rufibacter hautae</name>
    <dbReference type="NCBI Taxonomy" id="2595005"/>
    <lineage>
        <taxon>Bacteria</taxon>
        <taxon>Pseudomonadati</taxon>
        <taxon>Bacteroidota</taxon>
        <taxon>Cytophagia</taxon>
        <taxon>Cytophagales</taxon>
        <taxon>Hymenobacteraceae</taxon>
        <taxon>Rufibacter</taxon>
    </lineage>
</organism>
<dbReference type="EC" id="5.1.3.14" evidence="3"/>
<evidence type="ECO:0000256" key="1">
    <source>
        <dbReference type="ARBA" id="ARBA00023235"/>
    </source>
</evidence>
<dbReference type="OrthoDB" id="9803238at2"/>
<dbReference type="RefSeq" id="WP_149090644.1">
    <property type="nucleotide sequence ID" value="NZ_VKKY01000002.1"/>
</dbReference>
<dbReference type="EMBL" id="VKKY01000002">
    <property type="protein sequence ID" value="KAA3437581.1"/>
    <property type="molecule type" value="Genomic_DNA"/>
</dbReference>
<evidence type="ECO:0000256" key="2">
    <source>
        <dbReference type="ARBA" id="ARBA00038209"/>
    </source>
</evidence>
<evidence type="ECO:0000256" key="3">
    <source>
        <dbReference type="ARBA" id="ARBA00038858"/>
    </source>
</evidence>
<comment type="caution">
    <text evidence="6">The sequence shown here is derived from an EMBL/GenBank/DDBJ whole genome shotgun (WGS) entry which is preliminary data.</text>
</comment>
<dbReference type="SUPFAM" id="SSF53756">
    <property type="entry name" value="UDP-Glycosyltransferase/glycogen phosphorylase"/>
    <property type="match status" value="1"/>
</dbReference>
<dbReference type="Proteomes" id="UP000324133">
    <property type="component" value="Unassembled WGS sequence"/>
</dbReference>
<feature type="domain" description="UDP-N-acetylglucosamine 2-epimerase" evidence="5">
    <location>
        <begin position="23"/>
        <end position="370"/>
    </location>
</feature>
<dbReference type="AlphaFoldDB" id="A0A5B6TCH1"/>
<keyword evidence="7" id="KW-1185">Reference proteome</keyword>
<evidence type="ECO:0000313" key="7">
    <source>
        <dbReference type="Proteomes" id="UP000324133"/>
    </source>
</evidence>
<sequence length="383" mass="43422">MKNKFLFVFGTRPEAIKMVPLIKEMRKESRFEVKVCVTGQHRQMLDQVLDFFGVEADYDLNLMKPAQTLVDITGDVLKGVTEIMHQNFFPDYVIVQGDTTTAMAGALAAFYAKVKIIHIEAGLRSGDKLSPFPEEMNRVLIGRMADLHFAPTFKATESLLSEGAHPDTVWNVGNTVIDALLLGLETIKKDNGLKYDQFFNFLDRDKRVLLVTGHRRENFGEPFENICFALKEIAEQQPDVEIVYPVHLNPNVQEPVKRILKNHPRIHLIEPLDYPYLIWLLDACYLVITDSGGIQEEAPALGKPVLVMREVTERTEGVDAGTAKLVGTDQNKIIQETMRLLNDQEFYNQMAKAVNPYGDGTTSKQILEVLNEQLTLKFKKEKI</sequence>
<comment type="similarity">
    <text evidence="2 4">Belongs to the UDP-N-acetylglucosamine 2-epimerase family.</text>
</comment>
<protein>
    <recommendedName>
        <fullName evidence="3">UDP-N-acetylglucosamine 2-epimerase (non-hydrolyzing)</fullName>
        <ecNumber evidence="3">5.1.3.14</ecNumber>
    </recommendedName>
</protein>
<dbReference type="PANTHER" id="PTHR43174">
    <property type="entry name" value="UDP-N-ACETYLGLUCOSAMINE 2-EPIMERASE"/>
    <property type="match status" value="1"/>
</dbReference>
<dbReference type="PANTHER" id="PTHR43174:SF2">
    <property type="entry name" value="UDP-N-ACETYLGLUCOSAMINE 2-EPIMERASE"/>
    <property type="match status" value="1"/>
</dbReference>
<evidence type="ECO:0000256" key="4">
    <source>
        <dbReference type="RuleBase" id="RU003513"/>
    </source>
</evidence>
<dbReference type="GO" id="GO:0008761">
    <property type="term" value="F:UDP-N-acetylglucosamine 2-epimerase activity"/>
    <property type="evidence" value="ECO:0007669"/>
    <property type="project" value="UniProtKB-EC"/>
</dbReference>
<dbReference type="Gene3D" id="3.40.50.2000">
    <property type="entry name" value="Glycogen Phosphorylase B"/>
    <property type="match status" value="2"/>
</dbReference>
<accession>A0A5B6TCH1</accession>
<keyword evidence="1 4" id="KW-0413">Isomerase</keyword>
<evidence type="ECO:0000259" key="5">
    <source>
        <dbReference type="Pfam" id="PF02350"/>
    </source>
</evidence>